<protein>
    <submittedName>
        <fullName evidence="1">Uncharacterized protein</fullName>
    </submittedName>
</protein>
<evidence type="ECO:0000313" key="2">
    <source>
        <dbReference type="Proteomes" id="UP001206350"/>
    </source>
</evidence>
<accession>A0AAW5LAY5</accession>
<dbReference type="RefSeq" id="WP_077664104.1">
    <property type="nucleotide sequence ID" value="NZ_JALJCU010000008.1"/>
</dbReference>
<gene>
    <name evidence="1" type="ORF">MUU45_000374</name>
</gene>
<sequence length="107" mass="12718">MLITVSFSSNITKHLSERYLSDFLLYATSLLQNEYPNIKLELYTFTRDINKAFNLQADIYIDDLKSGYFTNFDDPIKNIHNLQKVQSKLKVLWQHYTETNPYKTEDK</sequence>
<dbReference type="EMBL" id="JALJCU010000008">
    <property type="protein sequence ID" value="MCQ9120567.1"/>
    <property type="molecule type" value="Genomic_DNA"/>
</dbReference>
<evidence type="ECO:0000313" key="1">
    <source>
        <dbReference type="EMBL" id="MCQ9120567.1"/>
    </source>
</evidence>
<proteinExistence type="predicted"/>
<dbReference type="Proteomes" id="UP001206350">
    <property type="component" value="Unassembled WGS sequence"/>
</dbReference>
<comment type="caution">
    <text evidence="1">The sequence shown here is derived from an EMBL/GenBank/DDBJ whole genome shotgun (WGS) entry which is preliminary data.</text>
</comment>
<reference evidence="1 2" key="1">
    <citation type="journal article" date="2022" name="Microbiol. Spectr.">
        <title>Microbiota of the Pregnant Mouse: Characterization of the Bacterial Communities in the Oral Cavity, Lung, Intestine, and Vagina through Culture and DNA Sequencing.</title>
        <authorList>
            <person name="Greenberg J.M."/>
            <person name="Romero R."/>
            <person name="Winters A.D."/>
            <person name="Galaz J."/>
            <person name="Garcia-Flores V."/>
            <person name="Arenas-Hernandez M."/>
            <person name="Panzer J."/>
            <person name="Shaffer Z."/>
            <person name="Kracht D.J."/>
            <person name="Gomez-Lopez N."/>
            <person name="Theis K.R."/>
        </authorList>
    </citation>
    <scope>NUCLEOTIDE SEQUENCE [LARGE SCALE GENOMIC DNA]</scope>
    <source>
        <strain evidence="1 2">MAC-C1-H1</strain>
    </source>
</reference>
<name>A0AAW5LAY5_9PAST</name>
<organism evidence="1 2">
    <name type="scientific">Rodentibacter pneumotropicus</name>
    <dbReference type="NCBI Taxonomy" id="758"/>
    <lineage>
        <taxon>Bacteria</taxon>
        <taxon>Pseudomonadati</taxon>
        <taxon>Pseudomonadota</taxon>
        <taxon>Gammaproteobacteria</taxon>
        <taxon>Pasteurellales</taxon>
        <taxon>Pasteurellaceae</taxon>
        <taxon>Rodentibacter</taxon>
    </lineage>
</organism>
<keyword evidence="2" id="KW-1185">Reference proteome</keyword>
<dbReference type="AlphaFoldDB" id="A0AAW5LAY5"/>